<evidence type="ECO:0000256" key="3">
    <source>
        <dbReference type="ARBA" id="ARBA00023157"/>
    </source>
</evidence>
<feature type="signal peptide" evidence="4">
    <location>
        <begin position="1"/>
        <end position="21"/>
    </location>
</feature>
<evidence type="ECO:0000259" key="5">
    <source>
        <dbReference type="SMART" id="SM00848"/>
    </source>
</evidence>
<dbReference type="Pfam" id="PF08246">
    <property type="entry name" value="Inhibitor_I29"/>
    <property type="match status" value="1"/>
</dbReference>
<dbReference type="InterPro" id="IPR000668">
    <property type="entry name" value="Peptidase_C1A_C"/>
</dbReference>
<evidence type="ECO:0000256" key="4">
    <source>
        <dbReference type="SAM" id="SignalP"/>
    </source>
</evidence>
<organism evidence="6 7">
    <name type="scientific">Digitaria exilis</name>
    <dbReference type="NCBI Taxonomy" id="1010633"/>
    <lineage>
        <taxon>Eukaryota</taxon>
        <taxon>Viridiplantae</taxon>
        <taxon>Streptophyta</taxon>
        <taxon>Embryophyta</taxon>
        <taxon>Tracheophyta</taxon>
        <taxon>Spermatophyta</taxon>
        <taxon>Magnoliopsida</taxon>
        <taxon>Liliopsida</taxon>
        <taxon>Poales</taxon>
        <taxon>Poaceae</taxon>
        <taxon>PACMAD clade</taxon>
        <taxon>Panicoideae</taxon>
        <taxon>Panicodae</taxon>
        <taxon>Paniceae</taxon>
        <taxon>Anthephorinae</taxon>
        <taxon>Digitaria</taxon>
    </lineage>
</organism>
<protein>
    <recommendedName>
        <fullName evidence="5">Cathepsin propeptide inhibitor domain-containing protein</fullName>
    </recommendedName>
</protein>
<sequence length="225" mass="24592">MAHRTLLVLAVLAVAATAAAAAEPGFAESNLIRPVTDRAASALESTVLAALGHTRDALRFARYAVRHGKSYESVAEVHRRFRIFSESLELVRSTNRKGLPYRLGINRFADMSWEEFRATRLGAAQNCSATLAGNHRMRAAAALPETKDWREDGIVSPVKNQGHCGSCWTFSTTGALEAAYTQATGKPISLSLSNSLLTALWYNNFGCNGGLPSQAFEYNQIQWWS</sequence>
<accession>A0A835KZE3</accession>
<keyword evidence="3" id="KW-1015">Disulfide bond</keyword>
<evidence type="ECO:0000256" key="2">
    <source>
        <dbReference type="ARBA" id="ARBA00022729"/>
    </source>
</evidence>
<evidence type="ECO:0000313" key="6">
    <source>
        <dbReference type="EMBL" id="KAF8779768.1"/>
    </source>
</evidence>
<dbReference type="AlphaFoldDB" id="A0A835KZE3"/>
<dbReference type="GO" id="GO:0006508">
    <property type="term" value="P:proteolysis"/>
    <property type="evidence" value="ECO:0007669"/>
    <property type="project" value="InterPro"/>
</dbReference>
<gene>
    <name evidence="6" type="ORF">HU200_002279</name>
</gene>
<name>A0A835KZE3_9POAL</name>
<dbReference type="GO" id="GO:0008234">
    <property type="term" value="F:cysteine-type peptidase activity"/>
    <property type="evidence" value="ECO:0007669"/>
    <property type="project" value="InterPro"/>
</dbReference>
<evidence type="ECO:0000313" key="7">
    <source>
        <dbReference type="Proteomes" id="UP000636709"/>
    </source>
</evidence>
<dbReference type="SUPFAM" id="SSF54001">
    <property type="entry name" value="Cysteine proteinases"/>
    <property type="match status" value="1"/>
</dbReference>
<dbReference type="InterPro" id="IPR013128">
    <property type="entry name" value="Peptidase_C1A"/>
</dbReference>
<keyword evidence="7" id="KW-1185">Reference proteome</keyword>
<dbReference type="Proteomes" id="UP000636709">
    <property type="component" value="Unassembled WGS sequence"/>
</dbReference>
<dbReference type="Gene3D" id="1.10.287.2250">
    <property type="match status" value="1"/>
</dbReference>
<reference evidence="6" key="1">
    <citation type="submission" date="2020-07" db="EMBL/GenBank/DDBJ databases">
        <title>Genome sequence and genetic diversity analysis of an under-domesticated orphan crop, white fonio (Digitaria exilis).</title>
        <authorList>
            <person name="Bennetzen J.L."/>
            <person name="Chen S."/>
            <person name="Ma X."/>
            <person name="Wang X."/>
            <person name="Yssel A.E.J."/>
            <person name="Chaluvadi S.R."/>
            <person name="Johnson M."/>
            <person name="Gangashetty P."/>
            <person name="Hamidou F."/>
            <person name="Sanogo M.D."/>
            <person name="Zwaenepoel A."/>
            <person name="Wallace J."/>
            <person name="Van De Peer Y."/>
            <person name="Van Deynze A."/>
        </authorList>
    </citation>
    <scope>NUCLEOTIDE SEQUENCE</scope>
    <source>
        <tissue evidence="6">Leaves</tissue>
    </source>
</reference>
<dbReference type="Gene3D" id="3.90.70.10">
    <property type="entry name" value="Cysteine proteinases"/>
    <property type="match status" value="1"/>
</dbReference>
<dbReference type="PANTHER" id="PTHR12411">
    <property type="entry name" value="CYSTEINE PROTEASE FAMILY C1-RELATED"/>
    <property type="match status" value="1"/>
</dbReference>
<dbReference type="EMBL" id="JACEFO010000155">
    <property type="protein sequence ID" value="KAF8779768.1"/>
    <property type="molecule type" value="Genomic_DNA"/>
</dbReference>
<feature type="chain" id="PRO_5032878580" description="Cathepsin propeptide inhibitor domain-containing protein" evidence="4">
    <location>
        <begin position="22"/>
        <end position="225"/>
    </location>
</feature>
<keyword evidence="2 4" id="KW-0732">Signal</keyword>
<dbReference type="InterPro" id="IPR000169">
    <property type="entry name" value="Pept_cys_AS"/>
</dbReference>
<dbReference type="InterPro" id="IPR013201">
    <property type="entry name" value="Prot_inhib_I29"/>
</dbReference>
<dbReference type="PROSITE" id="PS00139">
    <property type="entry name" value="THIOL_PROTEASE_CYS"/>
    <property type="match status" value="1"/>
</dbReference>
<dbReference type="OrthoDB" id="10253408at2759"/>
<proteinExistence type="inferred from homology"/>
<feature type="domain" description="Cathepsin propeptide inhibitor" evidence="5">
    <location>
        <begin position="60"/>
        <end position="116"/>
    </location>
</feature>
<comment type="similarity">
    <text evidence="1">Belongs to the peptidase C1 family.</text>
</comment>
<dbReference type="InterPro" id="IPR038765">
    <property type="entry name" value="Papain-like_cys_pep_sf"/>
</dbReference>
<dbReference type="SMART" id="SM00848">
    <property type="entry name" value="Inhibitor_I29"/>
    <property type="match status" value="1"/>
</dbReference>
<dbReference type="Pfam" id="PF00112">
    <property type="entry name" value="Peptidase_C1"/>
    <property type="match status" value="1"/>
</dbReference>
<evidence type="ECO:0000256" key="1">
    <source>
        <dbReference type="ARBA" id="ARBA00008455"/>
    </source>
</evidence>
<comment type="caution">
    <text evidence="6">The sequence shown here is derived from an EMBL/GenBank/DDBJ whole genome shotgun (WGS) entry which is preliminary data.</text>
</comment>